<dbReference type="SUPFAM" id="SSF54236">
    <property type="entry name" value="Ubiquitin-like"/>
    <property type="match status" value="1"/>
</dbReference>
<feature type="compositionally biased region" description="Low complexity" evidence="1">
    <location>
        <begin position="151"/>
        <end position="161"/>
    </location>
</feature>
<reference evidence="4 5" key="1">
    <citation type="journal article" date="2008" name="Nature">
        <title>The Trichoplax genome and the nature of placozoans.</title>
        <authorList>
            <person name="Srivastava M."/>
            <person name="Begovic E."/>
            <person name="Chapman J."/>
            <person name="Putnam N.H."/>
            <person name="Hellsten U."/>
            <person name="Kawashima T."/>
            <person name="Kuo A."/>
            <person name="Mitros T."/>
            <person name="Salamov A."/>
            <person name="Carpenter M.L."/>
            <person name="Signorovitch A.Y."/>
            <person name="Moreno M.A."/>
            <person name="Kamm K."/>
            <person name="Grimwood J."/>
            <person name="Schmutz J."/>
            <person name="Shapiro H."/>
            <person name="Grigoriev I.V."/>
            <person name="Buss L.W."/>
            <person name="Schierwater B."/>
            <person name="Dellaporta S.L."/>
            <person name="Rokhsar D.S."/>
        </authorList>
    </citation>
    <scope>NUCLEOTIDE SEQUENCE [LARGE SCALE GENOMIC DNA]</scope>
    <source>
        <strain evidence="4 5">Grell-BS-1999</strain>
    </source>
</reference>
<dbReference type="EMBL" id="DS985242">
    <property type="protein sequence ID" value="EDV28305.1"/>
    <property type="molecule type" value="Genomic_DNA"/>
</dbReference>
<dbReference type="SMART" id="SM00213">
    <property type="entry name" value="UBQ"/>
    <property type="match status" value="1"/>
</dbReference>
<evidence type="ECO:0000313" key="4">
    <source>
        <dbReference type="EMBL" id="EDV28305.1"/>
    </source>
</evidence>
<dbReference type="CDD" id="cd17057">
    <property type="entry name" value="Ubl_TMUB1_like"/>
    <property type="match status" value="1"/>
</dbReference>
<feature type="compositionally biased region" description="Low complexity" evidence="1">
    <location>
        <begin position="125"/>
        <end position="142"/>
    </location>
</feature>
<evidence type="ECO:0000259" key="3">
    <source>
        <dbReference type="PROSITE" id="PS50053"/>
    </source>
</evidence>
<keyword evidence="2" id="KW-1133">Transmembrane helix</keyword>
<evidence type="ECO:0000256" key="2">
    <source>
        <dbReference type="SAM" id="Phobius"/>
    </source>
</evidence>
<feature type="domain" description="Ubiquitin-like" evidence="3">
    <location>
        <begin position="164"/>
        <end position="240"/>
    </location>
</feature>
<keyword evidence="5" id="KW-1185">Reference proteome</keyword>
<dbReference type="CTD" id="6750824"/>
<keyword evidence="2" id="KW-0812">Transmembrane</keyword>
<feature type="compositionally biased region" description="Polar residues" evidence="1">
    <location>
        <begin position="47"/>
        <end position="66"/>
    </location>
</feature>
<dbReference type="PROSITE" id="PS50053">
    <property type="entry name" value="UBIQUITIN_2"/>
    <property type="match status" value="1"/>
</dbReference>
<dbReference type="OMA" id="TLLWYCQ"/>
<dbReference type="InterPro" id="IPR029071">
    <property type="entry name" value="Ubiquitin-like_domsf"/>
</dbReference>
<dbReference type="PhylomeDB" id="B3RQ78"/>
<dbReference type="Pfam" id="PF00240">
    <property type="entry name" value="ubiquitin"/>
    <property type="match status" value="1"/>
</dbReference>
<dbReference type="InParanoid" id="B3RQ78"/>
<feature type="transmembrane region" description="Helical" evidence="2">
    <location>
        <begin position="264"/>
        <end position="282"/>
    </location>
</feature>
<feature type="region of interest" description="Disordered" evidence="1">
    <location>
        <begin position="47"/>
        <end position="161"/>
    </location>
</feature>
<feature type="compositionally biased region" description="Polar residues" evidence="1">
    <location>
        <begin position="74"/>
        <end position="124"/>
    </location>
</feature>
<feature type="transmembrane region" description="Helical" evidence="2">
    <location>
        <begin position="288"/>
        <end position="308"/>
    </location>
</feature>
<dbReference type="AlphaFoldDB" id="B3RQ78"/>
<dbReference type="Gene3D" id="3.10.20.90">
    <property type="entry name" value="Phosphatidylinositol 3-kinase Catalytic Subunit, Chain A, domain 1"/>
    <property type="match status" value="1"/>
</dbReference>
<dbReference type="PANTHER" id="PTHR14557:SF5">
    <property type="entry name" value="UBIQUITIN-LIKE DOMAIN-CONTAINING PROTEIN"/>
    <property type="match status" value="1"/>
</dbReference>
<proteinExistence type="predicted"/>
<protein>
    <recommendedName>
        <fullName evidence="3">Ubiquitin-like domain-containing protein</fullName>
    </recommendedName>
</protein>
<dbReference type="FunCoup" id="B3RQ78">
    <property type="interactions" value="1509"/>
</dbReference>
<evidence type="ECO:0000256" key="1">
    <source>
        <dbReference type="SAM" id="MobiDB-lite"/>
    </source>
</evidence>
<dbReference type="KEGG" id="tad:TRIADDRAFT_53805"/>
<dbReference type="GO" id="GO:0036503">
    <property type="term" value="P:ERAD pathway"/>
    <property type="evidence" value="ECO:0000318"/>
    <property type="project" value="GO_Central"/>
</dbReference>
<dbReference type="RefSeq" id="XP_002110139.1">
    <property type="nucleotide sequence ID" value="XM_002110103.1"/>
</dbReference>
<dbReference type="InterPro" id="IPR000626">
    <property type="entry name" value="Ubiquitin-like_dom"/>
</dbReference>
<dbReference type="GeneID" id="6750824"/>
<organism evidence="4 5">
    <name type="scientific">Trichoplax adhaerens</name>
    <name type="common">Trichoplax reptans</name>
    <dbReference type="NCBI Taxonomy" id="10228"/>
    <lineage>
        <taxon>Eukaryota</taxon>
        <taxon>Metazoa</taxon>
        <taxon>Placozoa</taxon>
        <taxon>Uniplacotomia</taxon>
        <taxon>Trichoplacea</taxon>
        <taxon>Trichoplacidae</taxon>
        <taxon>Trichoplax</taxon>
    </lineage>
</organism>
<evidence type="ECO:0000313" key="5">
    <source>
        <dbReference type="Proteomes" id="UP000009022"/>
    </source>
</evidence>
<dbReference type="STRING" id="10228.B3RQ78"/>
<dbReference type="OrthoDB" id="161999at2759"/>
<dbReference type="PANTHER" id="PTHR14557">
    <property type="entry name" value="PROTEIN C7ORF21"/>
    <property type="match status" value="1"/>
</dbReference>
<sequence>MAVIEGIDDEVLLSIGTVALFCAAVILWAVKSSNNHRITLPIPQATMTGQNSQWNSDEVDPNQSTDDLIRIPANHSQRQQNTQSTDHPMQSNLHDQPSTPSTGDTYHTNLFNNRDTQTHPSQIHQTPNTSTTTPAASYSTQPDTSLRSRSNNNQTQQNDPNQTWTLTIVMLDQSRKVVSANPMATVGELKEIAFPQDLAAGASVRLIYRGYELRDSIRTLAAYHITNHSNIHAVRGFRQGQQQSASQEQSQPQEESQELDLSKLFIPLLVLFIAFMWIVFFYNMEHFSGKAVIFLLAVTVVIMVTLAGTSGRVNVS</sequence>
<gene>
    <name evidence="4" type="ORF">TRIADDRAFT_53805</name>
</gene>
<dbReference type="Proteomes" id="UP000009022">
    <property type="component" value="Unassembled WGS sequence"/>
</dbReference>
<accession>B3RQ78</accession>
<dbReference type="HOGENOM" id="CLU_880898_0_0_1"/>
<feature type="transmembrane region" description="Helical" evidence="2">
    <location>
        <begin position="12"/>
        <end position="30"/>
    </location>
</feature>
<name>B3RQ78_TRIAD</name>
<dbReference type="InterPro" id="IPR040352">
    <property type="entry name" value="TMUB1/2"/>
</dbReference>
<keyword evidence="2" id="KW-0472">Membrane</keyword>